<dbReference type="RefSeq" id="WP_229780162.1">
    <property type="nucleotide sequence ID" value="NZ_BMQI01000055.1"/>
</dbReference>
<organism evidence="1 2">
    <name type="scientific">Shewanella algicola</name>
    <dbReference type="NCBI Taxonomy" id="640633"/>
    <lineage>
        <taxon>Bacteria</taxon>
        <taxon>Pseudomonadati</taxon>
        <taxon>Pseudomonadota</taxon>
        <taxon>Gammaproteobacteria</taxon>
        <taxon>Alteromonadales</taxon>
        <taxon>Shewanellaceae</taxon>
        <taxon>Shewanella</taxon>
    </lineage>
</organism>
<protein>
    <submittedName>
        <fullName evidence="1">Uncharacterized protein</fullName>
    </submittedName>
</protein>
<dbReference type="EMBL" id="JAKILJ010000034">
    <property type="protein sequence ID" value="MCL1106469.1"/>
    <property type="molecule type" value="Genomic_DNA"/>
</dbReference>
<keyword evidence="2" id="KW-1185">Reference proteome</keyword>
<dbReference type="AlphaFoldDB" id="A0A9X1Z9B1"/>
<proteinExistence type="predicted"/>
<name>A0A9X1Z9B1_9GAMM</name>
<evidence type="ECO:0000313" key="2">
    <source>
        <dbReference type="Proteomes" id="UP001139408"/>
    </source>
</evidence>
<evidence type="ECO:0000313" key="1">
    <source>
        <dbReference type="EMBL" id="MCL1106469.1"/>
    </source>
</evidence>
<accession>A0A9X1Z9B1</accession>
<dbReference type="Proteomes" id="UP001139408">
    <property type="component" value="Unassembled WGS sequence"/>
</dbReference>
<gene>
    <name evidence="1" type="ORF">L2749_14585</name>
</gene>
<sequence>MKTPKSRRELKMCDTFFNAFKHIQAVKPKHSNFVFVSPTDLPPSTHFVSRKRKPLVHLSNAWAHNTRLLFDVYAPYVANASRLDGTLMKSEGLG</sequence>
<comment type="caution">
    <text evidence="1">The sequence shown here is derived from an EMBL/GenBank/DDBJ whole genome shotgun (WGS) entry which is preliminary data.</text>
</comment>
<reference evidence="1" key="1">
    <citation type="submission" date="2022-01" db="EMBL/GenBank/DDBJ databases">
        <title>Whole genome-based taxonomy of the Shewanellaceae.</title>
        <authorList>
            <person name="Martin-Rodriguez A.J."/>
        </authorList>
    </citation>
    <scope>NUCLEOTIDE SEQUENCE</scope>
    <source>
        <strain evidence="1">DSM 23803</strain>
    </source>
</reference>